<dbReference type="Pfam" id="PF00581">
    <property type="entry name" value="Rhodanese"/>
    <property type="match status" value="1"/>
</dbReference>
<gene>
    <name evidence="2" type="ORF">GCM10011358_09470</name>
</gene>
<dbReference type="PROSITE" id="PS50206">
    <property type="entry name" value="RHODANESE_3"/>
    <property type="match status" value="1"/>
</dbReference>
<accession>A0ABQ1QIC3</accession>
<proteinExistence type="predicted"/>
<dbReference type="RefSeq" id="WP_188526442.1">
    <property type="nucleotide sequence ID" value="NZ_BMGI01000001.1"/>
</dbReference>
<name>A0ABQ1QIC3_9RHOB</name>
<organism evidence="2 3">
    <name type="scientific">Sinisalibacter lacisalsi</name>
    <dbReference type="NCBI Taxonomy" id="1526570"/>
    <lineage>
        <taxon>Bacteria</taxon>
        <taxon>Pseudomonadati</taxon>
        <taxon>Pseudomonadota</taxon>
        <taxon>Alphaproteobacteria</taxon>
        <taxon>Rhodobacterales</taxon>
        <taxon>Roseobacteraceae</taxon>
        <taxon>Sinisalibacter</taxon>
    </lineage>
</organism>
<keyword evidence="3" id="KW-1185">Reference proteome</keyword>
<feature type="domain" description="Rhodanese" evidence="1">
    <location>
        <begin position="46"/>
        <end position="139"/>
    </location>
</feature>
<dbReference type="PROSITE" id="PS51318">
    <property type="entry name" value="TAT"/>
    <property type="match status" value="1"/>
</dbReference>
<evidence type="ECO:0000313" key="3">
    <source>
        <dbReference type="Proteomes" id="UP000617355"/>
    </source>
</evidence>
<dbReference type="Gene3D" id="3.40.250.10">
    <property type="entry name" value="Rhodanese-like domain"/>
    <property type="match status" value="1"/>
</dbReference>
<evidence type="ECO:0000313" key="2">
    <source>
        <dbReference type="EMBL" id="GGD27280.1"/>
    </source>
</evidence>
<protein>
    <recommendedName>
        <fullName evidence="1">Rhodanese domain-containing protein</fullName>
    </recommendedName>
</protein>
<sequence>MSTITKRTFLGIGLGAVAGAAGIGYAMTNVSAAGFEHRFMTVEEMQATGGLIVDIRTPPEWVETGVIDGARLVTFNDPASFLARVGPEIADGRDLVLICRSGNRTSAAARALEGRIPNRIVSVDGGMGKVISDGYKTVPPS</sequence>
<dbReference type="InterPro" id="IPR001763">
    <property type="entry name" value="Rhodanese-like_dom"/>
</dbReference>
<dbReference type="SUPFAM" id="SSF52821">
    <property type="entry name" value="Rhodanese/Cell cycle control phosphatase"/>
    <property type="match status" value="1"/>
</dbReference>
<dbReference type="InterPro" id="IPR036873">
    <property type="entry name" value="Rhodanese-like_dom_sf"/>
</dbReference>
<reference evidence="3" key="1">
    <citation type="journal article" date="2019" name="Int. J. Syst. Evol. Microbiol.">
        <title>The Global Catalogue of Microorganisms (GCM) 10K type strain sequencing project: providing services to taxonomists for standard genome sequencing and annotation.</title>
        <authorList>
            <consortium name="The Broad Institute Genomics Platform"/>
            <consortium name="The Broad Institute Genome Sequencing Center for Infectious Disease"/>
            <person name="Wu L."/>
            <person name="Ma J."/>
        </authorList>
    </citation>
    <scope>NUCLEOTIDE SEQUENCE [LARGE SCALE GENOMIC DNA]</scope>
    <source>
        <strain evidence="3">CGMCC 1.12922</strain>
    </source>
</reference>
<dbReference type="EMBL" id="BMGI01000001">
    <property type="protein sequence ID" value="GGD27280.1"/>
    <property type="molecule type" value="Genomic_DNA"/>
</dbReference>
<dbReference type="CDD" id="cd00158">
    <property type="entry name" value="RHOD"/>
    <property type="match status" value="1"/>
</dbReference>
<comment type="caution">
    <text evidence="2">The sequence shown here is derived from an EMBL/GenBank/DDBJ whole genome shotgun (WGS) entry which is preliminary data.</text>
</comment>
<evidence type="ECO:0000259" key="1">
    <source>
        <dbReference type="PROSITE" id="PS50206"/>
    </source>
</evidence>
<dbReference type="Proteomes" id="UP000617355">
    <property type="component" value="Unassembled WGS sequence"/>
</dbReference>
<dbReference type="InterPro" id="IPR006311">
    <property type="entry name" value="TAT_signal"/>
</dbReference>